<dbReference type="PANTHER" id="PTHR18866:SF33">
    <property type="entry name" value="METHYLCROTONOYL-COA CARBOXYLASE SUBUNIT ALPHA, MITOCHONDRIAL-RELATED"/>
    <property type="match status" value="1"/>
</dbReference>
<evidence type="ECO:0000256" key="7">
    <source>
        <dbReference type="ARBA" id="ARBA00046317"/>
    </source>
</evidence>
<dbReference type="InterPro" id="IPR016185">
    <property type="entry name" value="PreATP-grasp_dom_sf"/>
</dbReference>
<evidence type="ECO:0000256" key="5">
    <source>
        <dbReference type="ARBA" id="ARBA00022840"/>
    </source>
</evidence>
<comment type="subunit">
    <text evidence="10">The biotin-dependent acyl-CoA carboxylase complex is composed of AccA1, which contains the biotin carboxylase (BC) and biotin carboxyl carrier protein (BCCP) domains, and AccD1, which contains the carboxyl transferase (CT) domain. The AccA1/AccD1 complex forms a dodecamer.</text>
</comment>
<dbReference type="Gene3D" id="2.40.50.100">
    <property type="match status" value="1"/>
</dbReference>
<dbReference type="PROSITE" id="PS50979">
    <property type="entry name" value="BC"/>
    <property type="match status" value="1"/>
</dbReference>
<dbReference type="GO" id="GO:0005524">
    <property type="term" value="F:ATP binding"/>
    <property type="evidence" value="ECO:0007669"/>
    <property type="project" value="UniProtKB-UniRule"/>
</dbReference>
<dbReference type="Proteomes" id="UP000034786">
    <property type="component" value="Unassembled WGS sequence"/>
</dbReference>
<dbReference type="InterPro" id="IPR050856">
    <property type="entry name" value="Biotin_carboxylase_complex"/>
</dbReference>
<name>A0A0M2GUE7_9ACTN</name>
<keyword evidence="5 12" id="KW-0067">ATP-binding</keyword>
<dbReference type="PANTHER" id="PTHR18866">
    <property type="entry name" value="CARBOXYLASE:PYRUVATE/ACETYL-COA/PROPIONYL-COA CARBOXYLASE"/>
    <property type="match status" value="1"/>
</dbReference>
<dbReference type="SMART" id="SM00878">
    <property type="entry name" value="Biotin_carb_C"/>
    <property type="match status" value="1"/>
</dbReference>
<dbReference type="Pfam" id="PF00289">
    <property type="entry name" value="Biotin_carb_N"/>
    <property type="match status" value="1"/>
</dbReference>
<comment type="function">
    <text evidence="9">Component of a biotin-dependent acyl-CoA carboxylase complex. This subunit catalyzes the ATP-dependent carboxylation of the biotin carried by the biotin carboxyl carrier (BCC) domain, resulting in the formation of carboxyl biotin. When associated with the beta1 subunit AccD1, is involved in branched amino-acid catabolism with methylcrotonyl coenzyme A as the substrate.</text>
</comment>
<dbReference type="PATRIC" id="fig|284040.3.peg.598"/>
<dbReference type="FunFam" id="2.40.50.100:FF:000003">
    <property type="entry name" value="Acetyl-CoA carboxylase biotin carboxyl carrier protein"/>
    <property type="match status" value="1"/>
</dbReference>
<sequence length="637" mass="67735">MFETVLVANRGEIAVRVIRTLRSMGVRSVAVFSDADADARHVREADTAVRIGPAPASESYLSVERLLEAAARTGAQAVHPGYGFLAENAAFARACAEAGLVFIGPPADAIALMGDKIRAKETVQAAGVPVVPGGRDPDLAEAARGLGAPVLLKPSAGGGGKGMRLVRDLTRLEEEIASARREARASFGDDTLLVERWIDRPRHIEIQVLADGHGNVVHLGERECSLQRRHQKIIEEAPSVLLDEETRSAMGEAAVQAARSCGYRGAGTVEFIVPGTDPSSYYFMEMNTRLQVEHPVTELITGLDLVEWQLRVAAGEPLAFAQEDVRLTGHAVEARICAEDPARGFLPSGGTVLRLREPQGDGVRTDSGLTEGTEVGSLYDPMLSKVIAYGPDRATALRRLRAALAETVTLGVQTNAGFLRRLLAHPAVVSGDMDTGLVEREVEDLVPTDVPEEVYEAAAAVRLEALKPEPGGWTDPFSVPSGWRLGGAPKPPAFHLRVQEALEYTPRGTATVNDDRVAVTLDGVRHTFHRAAGWLGRDGDAWHVRDHDPVAASLTRSAHAGADSLTAPMPGTVTVVKVAVGDEVSAGQSLLVVEAMKMEHVISAPHAGKVAELDVAPGSTVAMDQVLAVIAPHEEAE</sequence>
<protein>
    <recommendedName>
        <fullName evidence="11">Biotin-dependent 3-methylcrotonyl-coenzyme A carboxylase alpha1 subunit</fullName>
        <ecNumber evidence="2">6.3.4.14</ecNumber>
    </recommendedName>
</protein>
<evidence type="ECO:0000259" key="13">
    <source>
        <dbReference type="PROSITE" id="PS50968"/>
    </source>
</evidence>
<keyword evidence="17" id="KW-1185">Reference proteome</keyword>
<dbReference type="Pfam" id="PF21139">
    <property type="entry name" value="BT_MCC_alpha"/>
    <property type="match status" value="1"/>
</dbReference>
<accession>A0A0M2GUE7</accession>
<evidence type="ECO:0000313" key="16">
    <source>
        <dbReference type="EMBL" id="KJK41772.1"/>
    </source>
</evidence>
<dbReference type="InterPro" id="IPR001882">
    <property type="entry name" value="Biotin_BS"/>
</dbReference>
<feature type="domain" description="Biotin carboxylation" evidence="15">
    <location>
        <begin position="1"/>
        <end position="443"/>
    </location>
</feature>
<dbReference type="PROSITE" id="PS00188">
    <property type="entry name" value="BIOTIN"/>
    <property type="match status" value="1"/>
</dbReference>
<dbReference type="InterPro" id="IPR011054">
    <property type="entry name" value="Rudment_hybrid_motif"/>
</dbReference>
<dbReference type="RefSeq" id="WP_031130514.1">
    <property type="nucleotide sequence ID" value="NZ_JBMVBE010000003.1"/>
</dbReference>
<comment type="caution">
    <text evidence="16">The sequence shown here is derived from an EMBL/GenBank/DDBJ whole genome shotgun (WGS) entry which is preliminary data.</text>
</comment>
<evidence type="ECO:0000259" key="15">
    <source>
        <dbReference type="PROSITE" id="PS50979"/>
    </source>
</evidence>
<dbReference type="InterPro" id="IPR048429">
    <property type="entry name" value="MCC_alpha_BT"/>
</dbReference>
<proteinExistence type="predicted"/>
<dbReference type="EMBL" id="JYJH01000001">
    <property type="protein sequence ID" value="KJK41772.1"/>
    <property type="molecule type" value="Genomic_DNA"/>
</dbReference>
<evidence type="ECO:0000256" key="3">
    <source>
        <dbReference type="ARBA" id="ARBA00022598"/>
    </source>
</evidence>
<keyword evidence="4 12" id="KW-0547">Nucleotide-binding</keyword>
<dbReference type="AlphaFoldDB" id="A0A0M2GUE7"/>
<dbReference type="SUPFAM" id="SSF51230">
    <property type="entry name" value="Single hybrid motif"/>
    <property type="match status" value="1"/>
</dbReference>
<dbReference type="InterPro" id="IPR005479">
    <property type="entry name" value="CPAse_ATP-bd"/>
</dbReference>
<evidence type="ECO:0000256" key="1">
    <source>
        <dbReference type="ARBA" id="ARBA00001953"/>
    </source>
</evidence>
<evidence type="ECO:0000259" key="14">
    <source>
        <dbReference type="PROSITE" id="PS50975"/>
    </source>
</evidence>
<dbReference type="PROSITE" id="PS00867">
    <property type="entry name" value="CPSASE_2"/>
    <property type="match status" value="1"/>
</dbReference>
<dbReference type="FunFam" id="3.40.50.20:FF:000010">
    <property type="entry name" value="Propionyl-CoA carboxylase subunit alpha"/>
    <property type="match status" value="1"/>
</dbReference>
<evidence type="ECO:0000256" key="4">
    <source>
        <dbReference type="ARBA" id="ARBA00022741"/>
    </source>
</evidence>
<comment type="catalytic activity">
    <reaction evidence="8">
        <text>N(6)-biotinyl-L-lysyl-[protein] + hydrogencarbonate + ATP = N(6)-carboxybiotinyl-L-lysyl-[protein] + ADP + phosphate + H(+)</text>
        <dbReference type="Rhea" id="RHEA:13501"/>
        <dbReference type="Rhea" id="RHEA-COMP:10505"/>
        <dbReference type="Rhea" id="RHEA-COMP:10506"/>
        <dbReference type="ChEBI" id="CHEBI:15378"/>
        <dbReference type="ChEBI" id="CHEBI:17544"/>
        <dbReference type="ChEBI" id="CHEBI:30616"/>
        <dbReference type="ChEBI" id="CHEBI:43474"/>
        <dbReference type="ChEBI" id="CHEBI:83144"/>
        <dbReference type="ChEBI" id="CHEBI:83145"/>
        <dbReference type="ChEBI" id="CHEBI:456216"/>
        <dbReference type="EC" id="6.3.4.14"/>
    </reaction>
    <physiologicalReaction direction="left-to-right" evidence="8">
        <dbReference type="Rhea" id="RHEA:13502"/>
    </physiologicalReaction>
</comment>
<organism evidence="16 17">
    <name type="scientific">Streptomyces variegatus</name>
    <dbReference type="NCBI Taxonomy" id="284040"/>
    <lineage>
        <taxon>Bacteria</taxon>
        <taxon>Bacillati</taxon>
        <taxon>Actinomycetota</taxon>
        <taxon>Actinomycetes</taxon>
        <taxon>Kitasatosporales</taxon>
        <taxon>Streptomycetaceae</taxon>
        <taxon>Streptomyces</taxon>
    </lineage>
</organism>
<dbReference type="Pfam" id="PF02785">
    <property type="entry name" value="Biotin_carb_C"/>
    <property type="match status" value="1"/>
</dbReference>
<dbReference type="InterPro" id="IPR011761">
    <property type="entry name" value="ATP-grasp"/>
</dbReference>
<dbReference type="Gene3D" id="3.30.470.20">
    <property type="entry name" value="ATP-grasp fold, B domain"/>
    <property type="match status" value="1"/>
</dbReference>
<gene>
    <name evidence="16" type="ORF">UK15_02880</name>
</gene>
<dbReference type="EC" id="6.3.4.14" evidence="2"/>
<dbReference type="STRING" id="284040.UK15_02880"/>
<dbReference type="SUPFAM" id="SSF52440">
    <property type="entry name" value="PreATP-grasp domain"/>
    <property type="match status" value="1"/>
</dbReference>
<dbReference type="SUPFAM" id="SSF51246">
    <property type="entry name" value="Rudiment single hybrid motif"/>
    <property type="match status" value="1"/>
</dbReference>
<keyword evidence="6" id="KW-0092">Biotin</keyword>
<dbReference type="InterPro" id="IPR000089">
    <property type="entry name" value="Biotin_lipoyl"/>
</dbReference>
<comment type="cofactor">
    <cofactor evidence="1">
        <name>biotin</name>
        <dbReference type="ChEBI" id="CHEBI:57586"/>
    </cofactor>
</comment>
<dbReference type="InterPro" id="IPR011764">
    <property type="entry name" value="Biotin_carboxylation_dom"/>
</dbReference>
<dbReference type="CDD" id="cd06850">
    <property type="entry name" value="biotinyl_domain"/>
    <property type="match status" value="1"/>
</dbReference>
<dbReference type="Pfam" id="PF02786">
    <property type="entry name" value="CPSase_L_D2"/>
    <property type="match status" value="1"/>
</dbReference>
<comment type="pathway">
    <text evidence="7">Amino-acid degradation; L-leucine degradation.</text>
</comment>
<dbReference type="InterPro" id="IPR005481">
    <property type="entry name" value="BC-like_N"/>
</dbReference>
<feature type="domain" description="ATP-grasp" evidence="14">
    <location>
        <begin position="120"/>
        <end position="314"/>
    </location>
</feature>
<dbReference type="InterPro" id="IPR011053">
    <property type="entry name" value="Single_hybrid_motif"/>
</dbReference>
<dbReference type="PROSITE" id="PS50968">
    <property type="entry name" value="BIOTINYL_LIPOYL"/>
    <property type="match status" value="1"/>
</dbReference>
<evidence type="ECO:0000256" key="8">
    <source>
        <dbReference type="ARBA" id="ARBA00048501"/>
    </source>
</evidence>
<evidence type="ECO:0000256" key="6">
    <source>
        <dbReference type="ARBA" id="ARBA00023267"/>
    </source>
</evidence>
<evidence type="ECO:0000256" key="12">
    <source>
        <dbReference type="PROSITE-ProRule" id="PRU00409"/>
    </source>
</evidence>
<feature type="domain" description="Lipoyl-binding" evidence="13">
    <location>
        <begin position="549"/>
        <end position="631"/>
    </location>
</feature>
<dbReference type="SUPFAM" id="SSF56059">
    <property type="entry name" value="Glutathione synthetase ATP-binding domain-like"/>
    <property type="match status" value="1"/>
</dbReference>
<evidence type="ECO:0000256" key="2">
    <source>
        <dbReference type="ARBA" id="ARBA00013263"/>
    </source>
</evidence>
<evidence type="ECO:0000256" key="10">
    <source>
        <dbReference type="ARBA" id="ARBA00065901"/>
    </source>
</evidence>
<dbReference type="InterPro" id="IPR005482">
    <property type="entry name" value="Biotin_COase_C"/>
</dbReference>
<dbReference type="GO" id="GO:0046872">
    <property type="term" value="F:metal ion binding"/>
    <property type="evidence" value="ECO:0007669"/>
    <property type="project" value="InterPro"/>
</dbReference>
<evidence type="ECO:0000313" key="17">
    <source>
        <dbReference type="Proteomes" id="UP000034786"/>
    </source>
</evidence>
<evidence type="ECO:0000256" key="11">
    <source>
        <dbReference type="ARBA" id="ARBA00074050"/>
    </source>
</evidence>
<dbReference type="FunFam" id="3.30.470.20:FF:000028">
    <property type="entry name" value="Methylcrotonoyl-CoA carboxylase subunit alpha, mitochondrial"/>
    <property type="match status" value="1"/>
</dbReference>
<keyword evidence="3" id="KW-0436">Ligase</keyword>
<dbReference type="GO" id="GO:0004075">
    <property type="term" value="F:biotin carboxylase activity"/>
    <property type="evidence" value="ECO:0007669"/>
    <property type="project" value="UniProtKB-EC"/>
</dbReference>
<reference evidence="17" key="1">
    <citation type="submission" date="2015-02" db="EMBL/GenBank/DDBJ databases">
        <authorList>
            <person name="Ju K.-S."/>
            <person name="Doroghazi J.R."/>
            <person name="Metcalf W."/>
        </authorList>
    </citation>
    <scope>NUCLEOTIDE SEQUENCE [LARGE SCALE GENOMIC DNA]</scope>
    <source>
        <strain evidence="17">NRRL B-16380</strain>
    </source>
</reference>
<dbReference type="Pfam" id="PF00364">
    <property type="entry name" value="Biotin_lipoyl"/>
    <property type="match status" value="1"/>
</dbReference>
<evidence type="ECO:0000256" key="9">
    <source>
        <dbReference type="ARBA" id="ARBA00053351"/>
    </source>
</evidence>
<dbReference type="PROSITE" id="PS50975">
    <property type="entry name" value="ATP_GRASP"/>
    <property type="match status" value="1"/>
</dbReference>